<organism evidence="2 3">
    <name type="scientific">Enteractinococcus helveticum</name>
    <dbReference type="NCBI Taxonomy" id="1837282"/>
    <lineage>
        <taxon>Bacteria</taxon>
        <taxon>Bacillati</taxon>
        <taxon>Actinomycetota</taxon>
        <taxon>Actinomycetes</taxon>
        <taxon>Micrococcales</taxon>
        <taxon>Micrococcaceae</taxon>
    </lineage>
</organism>
<accession>A0A921K8B1</accession>
<dbReference type="Pfam" id="PF01551">
    <property type="entry name" value="Peptidase_M23"/>
    <property type="match status" value="1"/>
</dbReference>
<dbReference type="InterPro" id="IPR016047">
    <property type="entry name" value="M23ase_b-sheet_dom"/>
</dbReference>
<proteinExistence type="predicted"/>
<evidence type="ECO:0000259" key="1">
    <source>
        <dbReference type="Pfam" id="PF01551"/>
    </source>
</evidence>
<dbReference type="CDD" id="cd12797">
    <property type="entry name" value="M23_peptidase"/>
    <property type="match status" value="1"/>
</dbReference>
<evidence type="ECO:0000313" key="2">
    <source>
        <dbReference type="EMBL" id="HJF15592.1"/>
    </source>
</evidence>
<sequence length="205" mass="22052">MKKVSEVASTPPTPPPRTSVFILFVHAMLFALFWNPIPQAHAADVGVRPSNDITDWRPPVASARPGDLLRPFVAPQMPWSAAHRGIDIRASTAEVIAPAAGEVTFIGQVVDRGVVTIRHPNGLLSSFEPVESDLEVGAVVAPGDPIGMITADASHCEVLCVHWGVRVPDGWHIGSSVRDLYIDPGFLLGWTEPSILWPVHSDPVS</sequence>
<reference evidence="2" key="1">
    <citation type="journal article" date="2021" name="PeerJ">
        <title>Extensive microbial diversity within the chicken gut microbiome revealed by metagenomics and culture.</title>
        <authorList>
            <person name="Gilroy R."/>
            <person name="Ravi A."/>
            <person name="Getino M."/>
            <person name="Pursley I."/>
            <person name="Horton D.L."/>
            <person name="Alikhan N.F."/>
            <person name="Baker D."/>
            <person name="Gharbi K."/>
            <person name="Hall N."/>
            <person name="Watson M."/>
            <person name="Adriaenssens E.M."/>
            <person name="Foster-Nyarko E."/>
            <person name="Jarju S."/>
            <person name="Secka A."/>
            <person name="Antonio M."/>
            <person name="Oren A."/>
            <person name="Chaudhuri R.R."/>
            <person name="La Ragione R."/>
            <person name="Hildebrand F."/>
            <person name="Pallen M.J."/>
        </authorList>
    </citation>
    <scope>NUCLEOTIDE SEQUENCE</scope>
    <source>
        <strain evidence="2">ChiHjej13B12-14962</strain>
    </source>
</reference>
<dbReference type="Proteomes" id="UP000703315">
    <property type="component" value="Unassembled WGS sequence"/>
</dbReference>
<gene>
    <name evidence="2" type="ORF">K8V32_12485</name>
</gene>
<evidence type="ECO:0000313" key="3">
    <source>
        <dbReference type="Proteomes" id="UP000703315"/>
    </source>
</evidence>
<comment type="caution">
    <text evidence="2">The sequence shown here is derived from an EMBL/GenBank/DDBJ whole genome shotgun (WGS) entry which is preliminary data.</text>
</comment>
<feature type="domain" description="M23ase beta-sheet core" evidence="1">
    <location>
        <begin position="82"/>
        <end position="167"/>
    </location>
</feature>
<protein>
    <submittedName>
        <fullName evidence="2">M23 family metallopeptidase</fullName>
    </submittedName>
</protein>
<name>A0A921K8B1_9MICC</name>
<dbReference type="AlphaFoldDB" id="A0A921K8B1"/>
<reference evidence="2" key="2">
    <citation type="submission" date="2021-09" db="EMBL/GenBank/DDBJ databases">
        <authorList>
            <person name="Gilroy R."/>
        </authorList>
    </citation>
    <scope>NUCLEOTIDE SEQUENCE</scope>
    <source>
        <strain evidence="2">ChiHjej13B12-14962</strain>
    </source>
</reference>
<dbReference type="Gene3D" id="2.70.70.10">
    <property type="entry name" value="Glucose Permease (Domain IIA)"/>
    <property type="match status" value="1"/>
</dbReference>
<dbReference type="RefSeq" id="WP_303907972.1">
    <property type="nucleotide sequence ID" value="NZ_DYXC01000142.1"/>
</dbReference>
<dbReference type="EMBL" id="DYXC01000142">
    <property type="protein sequence ID" value="HJF15592.1"/>
    <property type="molecule type" value="Genomic_DNA"/>
</dbReference>
<dbReference type="SUPFAM" id="SSF51261">
    <property type="entry name" value="Duplicated hybrid motif"/>
    <property type="match status" value="1"/>
</dbReference>
<dbReference type="InterPro" id="IPR011055">
    <property type="entry name" value="Dup_hybrid_motif"/>
</dbReference>